<keyword evidence="3" id="KW-1185">Reference proteome</keyword>
<feature type="domain" description="AB hydrolase-1" evidence="1">
    <location>
        <begin position="52"/>
        <end position="294"/>
    </location>
</feature>
<dbReference type="HOGENOM" id="CLU_020336_1_0_5"/>
<evidence type="ECO:0000313" key="3">
    <source>
        <dbReference type="Proteomes" id="UP000007058"/>
    </source>
</evidence>
<evidence type="ECO:0000259" key="1">
    <source>
        <dbReference type="Pfam" id="PF12697"/>
    </source>
</evidence>
<evidence type="ECO:0000313" key="2">
    <source>
        <dbReference type="EMBL" id="BAE50125.1"/>
    </source>
</evidence>
<dbReference type="InterPro" id="IPR000073">
    <property type="entry name" value="AB_hydrolase_1"/>
</dbReference>
<dbReference type="PRINTS" id="PR00111">
    <property type="entry name" value="ABHYDROLASE"/>
</dbReference>
<protein>
    <submittedName>
        <fullName evidence="2">Predicted hydrolase or acyltransferase</fullName>
    </submittedName>
</protein>
<dbReference type="STRING" id="342108.amb1320"/>
<sequence>MASIQAGGATRYTQPLHNAKGGAMTLPRSRYLSVMGREFHLTEWGDDAAPALIMWHGLARTGRDFDTLAAHFSDRYRVICPDTLGRGLSGWSRAPRRDYTLDTYMRHAVALLEALGIERLDWIGTSMGGALGMLLAAGPLKGRMTRLVMNDIGPALNPVAVERIRAYLAQHPSFRTMTEFEAFVRQVYKPYGFQTDAEWRRMTETSARRRGDGRITPHYDPAVMRVFAETAGDYEVWAEYDKVECPTLVLRGVDSDLLLPEVADEMTRRGPRARLVTVPGCGHAPALNVPEQIAVLEEFLD</sequence>
<organism evidence="2 3">
    <name type="scientific">Paramagnetospirillum magneticum (strain ATCC 700264 / AMB-1)</name>
    <name type="common">Magnetospirillum magneticum</name>
    <dbReference type="NCBI Taxonomy" id="342108"/>
    <lineage>
        <taxon>Bacteria</taxon>
        <taxon>Pseudomonadati</taxon>
        <taxon>Pseudomonadota</taxon>
        <taxon>Alphaproteobacteria</taxon>
        <taxon>Rhodospirillales</taxon>
        <taxon>Magnetospirillaceae</taxon>
        <taxon>Paramagnetospirillum</taxon>
    </lineage>
</organism>
<accession>Q2W7Q0</accession>
<dbReference type="InterPro" id="IPR029058">
    <property type="entry name" value="AB_hydrolase_fold"/>
</dbReference>
<dbReference type="Gene3D" id="3.40.50.1820">
    <property type="entry name" value="alpha/beta hydrolase"/>
    <property type="match status" value="1"/>
</dbReference>
<gene>
    <name evidence="2" type="ordered locus">amb1320</name>
</gene>
<dbReference type="PANTHER" id="PTHR43194">
    <property type="entry name" value="HYDROLASE ALPHA/BETA FOLD FAMILY"/>
    <property type="match status" value="1"/>
</dbReference>
<dbReference type="GO" id="GO:0016746">
    <property type="term" value="F:acyltransferase activity"/>
    <property type="evidence" value="ECO:0007669"/>
    <property type="project" value="UniProtKB-KW"/>
</dbReference>
<dbReference type="SUPFAM" id="SSF53474">
    <property type="entry name" value="alpha/beta-Hydrolases"/>
    <property type="match status" value="1"/>
</dbReference>
<name>Q2W7Q0_PARM1</name>
<reference evidence="2 3" key="1">
    <citation type="journal article" date="2005" name="DNA Res.">
        <title>Complete genome sequence of the facultative anaerobic magnetotactic bacterium Magnetospirillum sp. strain AMB-1.</title>
        <authorList>
            <person name="Matsunaga T."/>
            <person name="Okamura Y."/>
            <person name="Fukuda Y."/>
            <person name="Wahyudi A.T."/>
            <person name="Murase Y."/>
            <person name="Takeyama H."/>
        </authorList>
    </citation>
    <scope>NUCLEOTIDE SEQUENCE [LARGE SCALE GENOMIC DNA]</scope>
    <source>
        <strain evidence="3">ATCC 700264 / AMB-1</strain>
    </source>
</reference>
<keyword evidence="2" id="KW-0808">Transferase</keyword>
<proteinExistence type="predicted"/>
<dbReference type="Proteomes" id="UP000007058">
    <property type="component" value="Chromosome"/>
</dbReference>
<keyword evidence="2" id="KW-0378">Hydrolase</keyword>
<keyword evidence="2" id="KW-0012">Acyltransferase</keyword>
<dbReference type="EMBL" id="AP007255">
    <property type="protein sequence ID" value="BAE50125.1"/>
    <property type="molecule type" value="Genomic_DNA"/>
</dbReference>
<dbReference type="GO" id="GO:0016787">
    <property type="term" value="F:hydrolase activity"/>
    <property type="evidence" value="ECO:0007669"/>
    <property type="project" value="UniProtKB-KW"/>
</dbReference>
<dbReference type="KEGG" id="mag:amb1320"/>
<dbReference type="PANTHER" id="PTHR43194:SF2">
    <property type="entry name" value="PEROXISOMAL MEMBRANE PROTEIN LPX1"/>
    <property type="match status" value="1"/>
</dbReference>
<dbReference type="ESTHER" id="magsa-q2w7q0">
    <property type="family name" value="6_AlphaBeta_hydrolase"/>
</dbReference>
<dbReference type="AlphaFoldDB" id="Q2W7Q0"/>
<dbReference type="Pfam" id="PF12697">
    <property type="entry name" value="Abhydrolase_6"/>
    <property type="match status" value="1"/>
</dbReference>
<dbReference type="InterPro" id="IPR050228">
    <property type="entry name" value="Carboxylesterase_BioH"/>
</dbReference>